<dbReference type="GO" id="GO:0000160">
    <property type="term" value="P:phosphorelay signal transduction system"/>
    <property type="evidence" value="ECO:0007669"/>
    <property type="project" value="InterPro"/>
</dbReference>
<dbReference type="PANTHER" id="PTHR43214">
    <property type="entry name" value="TWO-COMPONENT RESPONSE REGULATOR"/>
    <property type="match status" value="1"/>
</dbReference>
<keyword evidence="9" id="KW-1185">Reference proteome</keyword>
<dbReference type="SMART" id="SM00421">
    <property type="entry name" value="HTH_LUXR"/>
    <property type="match status" value="1"/>
</dbReference>
<dbReference type="Pfam" id="PF00196">
    <property type="entry name" value="GerE"/>
    <property type="match status" value="1"/>
</dbReference>
<name>W6JZ07_9MICO</name>
<dbReference type="Gene3D" id="3.40.50.2300">
    <property type="match status" value="1"/>
</dbReference>
<gene>
    <name evidence="8" type="primary">yxjL</name>
    <name evidence="8" type="ORF">BN11_4820012</name>
</gene>
<keyword evidence="4" id="KW-0804">Transcription</keyword>
<organism evidence="8 9">
    <name type="scientific">Nostocoides australiense Ben110</name>
    <dbReference type="NCBI Taxonomy" id="1193182"/>
    <lineage>
        <taxon>Bacteria</taxon>
        <taxon>Bacillati</taxon>
        <taxon>Actinomycetota</taxon>
        <taxon>Actinomycetes</taxon>
        <taxon>Micrococcales</taxon>
        <taxon>Intrasporangiaceae</taxon>
        <taxon>Nostocoides</taxon>
    </lineage>
</organism>
<dbReference type="CDD" id="cd17535">
    <property type="entry name" value="REC_NarL-like"/>
    <property type="match status" value="1"/>
</dbReference>
<dbReference type="PROSITE" id="PS00622">
    <property type="entry name" value="HTH_LUXR_1"/>
    <property type="match status" value="1"/>
</dbReference>
<dbReference type="EMBL" id="CAJA01000426">
    <property type="protein sequence ID" value="CCH74813.1"/>
    <property type="molecule type" value="Genomic_DNA"/>
</dbReference>
<dbReference type="Pfam" id="PF00072">
    <property type="entry name" value="Response_reg"/>
    <property type="match status" value="1"/>
</dbReference>
<keyword evidence="1 5" id="KW-0597">Phosphoprotein</keyword>
<evidence type="ECO:0000256" key="5">
    <source>
        <dbReference type="PROSITE-ProRule" id="PRU00169"/>
    </source>
</evidence>
<sequence length="213" mass="22720">MVRVVVADDHELLRAGLVTVLSSDGRIEVVAEAEDGPTAVLLATRHRPEVVLMDVEMPGGDGITATREIHATLPETRVLILTMFDLDDYVVDGLRAGASGFLLKTTEPQGLVQAVLACAAGQATVGLTVLDRLLDGVAVRPRDLKPHPGLTDLTERERDVLRAMTCGLSNAEIGDALFLAESTVKSHVAHILAKLGVRDRLQAVVVAHHHDLG</sequence>
<dbReference type="InterPro" id="IPR016032">
    <property type="entry name" value="Sig_transdc_resp-reg_C-effctor"/>
</dbReference>
<feature type="modified residue" description="4-aspartylphosphate" evidence="5">
    <location>
        <position position="54"/>
    </location>
</feature>
<dbReference type="PRINTS" id="PR00038">
    <property type="entry name" value="HTHLUXR"/>
</dbReference>
<dbReference type="SUPFAM" id="SSF46894">
    <property type="entry name" value="C-terminal effector domain of the bipartite response regulators"/>
    <property type="match status" value="1"/>
</dbReference>
<keyword evidence="3" id="KW-0238">DNA-binding</keyword>
<dbReference type="SUPFAM" id="SSF52172">
    <property type="entry name" value="CheY-like"/>
    <property type="match status" value="1"/>
</dbReference>
<comment type="caution">
    <text evidence="8">The sequence shown here is derived from an EMBL/GenBank/DDBJ whole genome shotgun (WGS) entry which is preliminary data.</text>
</comment>
<dbReference type="GO" id="GO:0003677">
    <property type="term" value="F:DNA binding"/>
    <property type="evidence" value="ECO:0007669"/>
    <property type="project" value="UniProtKB-KW"/>
</dbReference>
<evidence type="ECO:0000259" key="7">
    <source>
        <dbReference type="PROSITE" id="PS50110"/>
    </source>
</evidence>
<dbReference type="CDD" id="cd06170">
    <property type="entry name" value="LuxR_C_like"/>
    <property type="match status" value="1"/>
</dbReference>
<evidence type="ECO:0000256" key="1">
    <source>
        <dbReference type="ARBA" id="ARBA00022553"/>
    </source>
</evidence>
<evidence type="ECO:0000259" key="6">
    <source>
        <dbReference type="PROSITE" id="PS50043"/>
    </source>
</evidence>
<dbReference type="InterPro" id="IPR058245">
    <property type="entry name" value="NreC/VraR/RcsB-like_REC"/>
</dbReference>
<dbReference type="AlphaFoldDB" id="W6JZ07"/>
<dbReference type="STRING" id="1193182.BN11_4820012"/>
<dbReference type="PANTHER" id="PTHR43214:SF24">
    <property type="entry name" value="TRANSCRIPTIONAL REGULATORY PROTEIN NARL-RELATED"/>
    <property type="match status" value="1"/>
</dbReference>
<evidence type="ECO:0000313" key="9">
    <source>
        <dbReference type="Proteomes" id="UP000035763"/>
    </source>
</evidence>
<dbReference type="SMART" id="SM00448">
    <property type="entry name" value="REC"/>
    <property type="match status" value="1"/>
</dbReference>
<dbReference type="InterPro" id="IPR039420">
    <property type="entry name" value="WalR-like"/>
</dbReference>
<keyword evidence="2" id="KW-0805">Transcription regulation</keyword>
<feature type="domain" description="Response regulatory" evidence="7">
    <location>
        <begin position="3"/>
        <end position="119"/>
    </location>
</feature>
<dbReference type="Proteomes" id="UP000035763">
    <property type="component" value="Unassembled WGS sequence"/>
</dbReference>
<evidence type="ECO:0000256" key="2">
    <source>
        <dbReference type="ARBA" id="ARBA00023015"/>
    </source>
</evidence>
<dbReference type="PROSITE" id="PS50043">
    <property type="entry name" value="HTH_LUXR_2"/>
    <property type="match status" value="1"/>
</dbReference>
<protein>
    <submittedName>
        <fullName evidence="8">Uncharacterized transcriptional regulatory protein yxjL</fullName>
    </submittedName>
</protein>
<dbReference type="InterPro" id="IPR000792">
    <property type="entry name" value="Tscrpt_reg_LuxR_C"/>
</dbReference>
<dbReference type="GO" id="GO:0006355">
    <property type="term" value="P:regulation of DNA-templated transcription"/>
    <property type="evidence" value="ECO:0007669"/>
    <property type="project" value="InterPro"/>
</dbReference>
<evidence type="ECO:0000256" key="3">
    <source>
        <dbReference type="ARBA" id="ARBA00023125"/>
    </source>
</evidence>
<dbReference type="PROSITE" id="PS50110">
    <property type="entry name" value="RESPONSE_REGULATORY"/>
    <property type="match status" value="1"/>
</dbReference>
<dbReference type="InterPro" id="IPR001789">
    <property type="entry name" value="Sig_transdc_resp-reg_receiver"/>
</dbReference>
<reference evidence="8 9" key="1">
    <citation type="journal article" date="2013" name="ISME J.">
        <title>A metabolic model for members of the genus Tetrasphaera involved in enhanced biological phosphorus removal.</title>
        <authorList>
            <person name="Kristiansen R."/>
            <person name="Nguyen H.T.T."/>
            <person name="Saunders A.M."/>
            <person name="Nielsen J.L."/>
            <person name="Wimmer R."/>
            <person name="Le V.Q."/>
            <person name="McIlroy S.J."/>
            <person name="Petrovski S."/>
            <person name="Seviour R.J."/>
            <person name="Calteau A."/>
            <person name="Nielsen K.L."/>
            <person name="Nielsen P.H."/>
        </authorList>
    </citation>
    <scope>NUCLEOTIDE SEQUENCE [LARGE SCALE GENOMIC DNA]</scope>
    <source>
        <strain evidence="8 9">Ben110</strain>
    </source>
</reference>
<feature type="domain" description="HTH luxR-type" evidence="6">
    <location>
        <begin position="146"/>
        <end position="211"/>
    </location>
</feature>
<proteinExistence type="predicted"/>
<dbReference type="InterPro" id="IPR011006">
    <property type="entry name" value="CheY-like_superfamily"/>
</dbReference>
<accession>W6JZ07</accession>
<evidence type="ECO:0000313" key="8">
    <source>
        <dbReference type="EMBL" id="CCH74813.1"/>
    </source>
</evidence>
<evidence type="ECO:0000256" key="4">
    <source>
        <dbReference type="ARBA" id="ARBA00023163"/>
    </source>
</evidence>